<name>A0ABT3Y6R4_9FLAO</name>
<accession>A0ABT3Y6R4</accession>
<protein>
    <submittedName>
        <fullName evidence="1">Uncharacterized protein</fullName>
    </submittedName>
</protein>
<organism evidence="1 2">
    <name type="scientific">Chryseobacterium luquanense</name>
    <dbReference type="NCBI Taxonomy" id="2983766"/>
    <lineage>
        <taxon>Bacteria</taxon>
        <taxon>Pseudomonadati</taxon>
        <taxon>Bacteroidota</taxon>
        <taxon>Flavobacteriia</taxon>
        <taxon>Flavobacteriales</taxon>
        <taxon>Weeksellaceae</taxon>
        <taxon>Chryseobacterium group</taxon>
        <taxon>Chryseobacterium</taxon>
    </lineage>
</organism>
<keyword evidence="2" id="KW-1185">Reference proteome</keyword>
<dbReference type="EMBL" id="JAOVZV010000018">
    <property type="protein sequence ID" value="MCX8533813.1"/>
    <property type="molecule type" value="Genomic_DNA"/>
</dbReference>
<gene>
    <name evidence="1" type="ORF">OEA66_15820</name>
</gene>
<reference evidence="1" key="1">
    <citation type="submission" date="2022-10" db="EMBL/GenBank/DDBJ databases">
        <title>Chryseobacterium sp. nov., a novel bacterial species.</title>
        <authorList>
            <person name="Cao Y."/>
        </authorList>
    </citation>
    <scope>NUCLEOTIDE SEQUENCE</scope>
    <source>
        <strain evidence="1">KC 927</strain>
    </source>
</reference>
<comment type="caution">
    <text evidence="1">The sequence shown here is derived from an EMBL/GenBank/DDBJ whole genome shotgun (WGS) entry which is preliminary data.</text>
</comment>
<evidence type="ECO:0000313" key="1">
    <source>
        <dbReference type="EMBL" id="MCX8533813.1"/>
    </source>
</evidence>
<evidence type="ECO:0000313" key="2">
    <source>
        <dbReference type="Proteomes" id="UP001070176"/>
    </source>
</evidence>
<proteinExistence type="predicted"/>
<dbReference type="Proteomes" id="UP001070176">
    <property type="component" value="Unassembled WGS sequence"/>
</dbReference>
<sequence length="124" mass="14607">MLFTLIIGANFYKNKVYAVKGGVFLVDENLNVLKRFKHDRVLVSKSDNFSKFGVRITFIREVELLMVKKLYESATEFLILTIWFIKSGHYSYFGNDINYYNYRGENVGSKNPEKNTLMKIHKNY</sequence>